<reference evidence="3" key="1">
    <citation type="submission" date="2022-06" db="EMBL/GenBank/DDBJ databases">
        <title>New cyanobacteria of genus Symplocastrum in benthos of Lake Baikal.</title>
        <authorList>
            <person name="Sorokovikova E."/>
            <person name="Tikhonova I."/>
            <person name="Krasnopeev A."/>
            <person name="Evseev P."/>
            <person name="Gladkikh A."/>
            <person name="Belykh O."/>
        </authorList>
    </citation>
    <scope>NUCLEOTIDE SEQUENCE</scope>
    <source>
        <strain evidence="3">BBK-W-15</strain>
    </source>
</reference>
<sequence>MSVSIKIAIERRKHYVWKTLSFMLKVFPLLSGMATPAFNIAIKPGLAQPIISDDSTGTLVTPNGNSININGGTLSGDGANLFHSFSQFGLDANQIANFLSHPSIQNILSRVTGGNPSIINGLIQVTGGNSHLFLMNPAGIVFGANAQLNVPASFTATTATSIGFGNTWLNATGVNDYATLIGTPSIFAFNTSQPGAIVNSGQLSVNSGQNLTLIGGTVASTGELTATNGNITVASVSGSNVVRLTQPGHLLSLEIPLPPDSSIPFTPLSLPQLLTGTDPQLLGEVGKLQNVENGDVVANRVTGGSAVLSAANNLTLVESQLTTTGDLQLLAQNTVRVRDSLANPFIAHAGGELLVQGNFGVDIFALNNSSSWLFSGSNMVLRSANTIGGDAHYTAGGNFQIEKLDGSLGNLFSPYDPIILSAGNVSLGNYTGASLHILAGGSVNLGSVEITTTDTAANSIHSGNTTLFNGIDTIGSLATVTLSNGEVVTVDGSSRPTLDVRAGVNWSAFPGGAPGGNIIIPNPMNPTPTFPGAVANANINIANITIAQPNGLVLLTNQYNPNPSLTVGNIQFRNIDTKTNIGNAGSVAIDSRGNVNGFRIHADANMGNGGNITANAGGNIILDISQSANFRAIGNNGNGGNVTLNGGGKISFRDILSYGTSGTGGNIAVNGGGNVEGDDILSRGSLNGGNITVKSGDTINTTRVDEGSISSCLITANFCATGSTGNINLEAANRIVLGGTNPTGSLTGRNITLTTNEIDFARNRAVRGTGDLIIQPYSINQAIAIGGVDSGDAGILDLTASKLALLQPGFTSTTIGRVDGTGNITVNPIEFRSPVKIQSPGGAIAVNGAITGVNNTSITLNSQTTTLGADISTTGGDITFNSSSVLLNNDVTINTGANSGNITFNGTIDGPYNFTLTSSGVSTFNGAVGSTTPLASFLTDSGGITKLNNNVTANYLDFQDAVEITNDLSLTATGINFNSTVTGTGKNLVLQPLEPNQSIDIGKDIPTRGVFSLTTTNLNGFQDGFASITIGRADGNADITLNATQFKDPVKVQSGTGNIIVNGQIQGTDNASITLKGATISLNGGIDTVNQDINFLGNVLLGQDVTLSNGTGKIDFQGTVDGGYTLEILNGGITIFNSTIGNANPLNILKTDGGGITQIYGNITANQLELKNALEVLSSSSLTANQISFGSNITGFGNNLVLKPLDGSQDFSLAAVGAFNGFNNLTIGSNNGSGAIALNGDLTFHNPVTILAPQGNGSITVTGNITGLGNAPVTMEANQNITTRNITTQGANIALTSNQGAVETGNLNSSDINRGGDINISAHTSIKTGIIDSSATIGNGGNVTLDPQNDIEVTSINAQGGDSGIGGNIDITTQRFVRATGIFSDRNLTTASLSTAGGIGSGSIIIRHQGGSLDTPFTIGQNYNGINGTVGAIATGSDNQIRSGIYPGIYQQGLSGSDIQLITPEINPPNPLPPN</sequence>
<evidence type="ECO:0000313" key="4">
    <source>
        <dbReference type="Proteomes" id="UP001204953"/>
    </source>
</evidence>
<dbReference type="Pfam" id="PF05860">
    <property type="entry name" value="TPS"/>
    <property type="match status" value="1"/>
</dbReference>
<dbReference type="NCBIfam" id="TIGR01901">
    <property type="entry name" value="adhes_NPXG"/>
    <property type="match status" value="1"/>
</dbReference>
<organism evidence="3 4">
    <name type="scientific">Limnofasciculus baicalensis BBK-W-15</name>
    <dbReference type="NCBI Taxonomy" id="2699891"/>
    <lineage>
        <taxon>Bacteria</taxon>
        <taxon>Bacillati</taxon>
        <taxon>Cyanobacteriota</taxon>
        <taxon>Cyanophyceae</taxon>
        <taxon>Coleofasciculales</taxon>
        <taxon>Coleofasciculaceae</taxon>
        <taxon>Limnofasciculus</taxon>
        <taxon>Limnofasciculus baicalensis</taxon>
    </lineage>
</organism>
<keyword evidence="1" id="KW-0812">Transmembrane</keyword>
<dbReference type="SUPFAM" id="SSF51126">
    <property type="entry name" value="Pectin lyase-like"/>
    <property type="match status" value="1"/>
</dbReference>
<proteinExistence type="predicted"/>
<feature type="non-terminal residue" evidence="3">
    <location>
        <position position="1475"/>
    </location>
</feature>
<protein>
    <submittedName>
        <fullName evidence="3">Filamentous hemagglutinin N-terminal domain-containing protein</fullName>
    </submittedName>
</protein>
<evidence type="ECO:0000256" key="1">
    <source>
        <dbReference type="SAM" id="Phobius"/>
    </source>
</evidence>
<keyword evidence="4" id="KW-1185">Reference proteome</keyword>
<feature type="domain" description="Filamentous haemagglutinin FhaB/tRNA nuclease CdiA-like TPS" evidence="2">
    <location>
        <begin position="51"/>
        <end position="165"/>
    </location>
</feature>
<dbReference type="Gene3D" id="2.160.20.10">
    <property type="entry name" value="Single-stranded right-handed beta-helix, Pectin lyase-like"/>
    <property type="match status" value="1"/>
</dbReference>
<evidence type="ECO:0000313" key="3">
    <source>
        <dbReference type="EMBL" id="MCP2730501.1"/>
    </source>
</evidence>
<dbReference type="RefSeq" id="WP_254013257.1">
    <property type="nucleotide sequence ID" value="NZ_JAMZMM010000207.1"/>
</dbReference>
<dbReference type="InterPro" id="IPR008638">
    <property type="entry name" value="FhaB/CdiA-like_TPS"/>
</dbReference>
<gene>
    <name evidence="3" type="ORF">NJ959_18910</name>
</gene>
<dbReference type="SMART" id="SM00912">
    <property type="entry name" value="Haemagg_act"/>
    <property type="match status" value="1"/>
</dbReference>
<keyword evidence="1" id="KW-0472">Membrane</keyword>
<keyword evidence="1" id="KW-1133">Transmembrane helix</keyword>
<comment type="caution">
    <text evidence="3">The sequence shown here is derived from an EMBL/GenBank/DDBJ whole genome shotgun (WGS) entry which is preliminary data.</text>
</comment>
<name>A0AAE3KP40_9CYAN</name>
<dbReference type="EMBL" id="JAMZMM010000207">
    <property type="protein sequence ID" value="MCP2730501.1"/>
    <property type="molecule type" value="Genomic_DNA"/>
</dbReference>
<feature type="transmembrane region" description="Helical" evidence="1">
    <location>
        <begin position="20"/>
        <end position="42"/>
    </location>
</feature>
<dbReference type="InterPro" id="IPR012334">
    <property type="entry name" value="Pectin_lyas_fold"/>
</dbReference>
<evidence type="ECO:0000259" key="2">
    <source>
        <dbReference type="SMART" id="SM00912"/>
    </source>
</evidence>
<dbReference type="InterPro" id="IPR011050">
    <property type="entry name" value="Pectin_lyase_fold/virulence"/>
</dbReference>
<dbReference type="Proteomes" id="UP001204953">
    <property type="component" value="Unassembled WGS sequence"/>
</dbReference>
<accession>A0AAE3KP40</accession>